<dbReference type="OrthoDB" id="287318at2"/>
<comment type="caution">
    <text evidence="3">The sequence shown here is derived from an EMBL/GenBank/DDBJ whole genome shotgun (WGS) entry which is preliminary data.</text>
</comment>
<keyword evidence="4" id="KW-1185">Reference proteome</keyword>
<evidence type="ECO:0000259" key="2">
    <source>
        <dbReference type="PROSITE" id="PS50164"/>
    </source>
</evidence>
<reference evidence="3 4" key="1">
    <citation type="journal article" date="2016" name="Front. Microbiol.">
        <title>Genomic Resource of Rice Seed Associated Bacteria.</title>
        <authorList>
            <person name="Midha S."/>
            <person name="Bansal K."/>
            <person name="Sharma S."/>
            <person name="Kumar N."/>
            <person name="Patil P.P."/>
            <person name="Chaudhry V."/>
            <person name="Patil P.B."/>
        </authorList>
    </citation>
    <scope>NUCLEOTIDE SEQUENCE [LARGE SCALE GENOMIC DNA]</scope>
    <source>
        <strain evidence="3 4">NS334</strain>
    </source>
</reference>
<evidence type="ECO:0000313" key="4">
    <source>
        <dbReference type="Proteomes" id="UP000074310"/>
    </source>
</evidence>
<proteinExistence type="inferred from homology"/>
<sequence length="98" mass="11736">MIGAAYVYLMASRRNGTLYMGSTTDLPRRVWEHRNAVVEGFTKTHGCHLLVWYEAHESWEAARQRELRMKEWRRSWKLQEIEGLNPDWDDLYDRIALP</sequence>
<evidence type="ECO:0000313" key="3">
    <source>
        <dbReference type="EMBL" id="KTT72656.1"/>
    </source>
</evidence>
<evidence type="ECO:0000256" key="1">
    <source>
        <dbReference type="ARBA" id="ARBA00007435"/>
    </source>
</evidence>
<dbReference type="SUPFAM" id="SSF82771">
    <property type="entry name" value="GIY-YIG endonuclease"/>
    <property type="match status" value="1"/>
</dbReference>
<feature type="domain" description="GIY-YIG" evidence="2">
    <location>
        <begin position="3"/>
        <end position="79"/>
    </location>
</feature>
<dbReference type="PANTHER" id="PTHR34477:SF5">
    <property type="entry name" value="BSL5627 PROTEIN"/>
    <property type="match status" value="1"/>
</dbReference>
<gene>
    <name evidence="3" type="ORF">NS334_08680</name>
</gene>
<dbReference type="Proteomes" id="UP000074310">
    <property type="component" value="Unassembled WGS sequence"/>
</dbReference>
<dbReference type="CDD" id="cd10448">
    <property type="entry name" value="GIY-YIG_unchar_3"/>
    <property type="match status" value="1"/>
</dbReference>
<name>A0A147I3N2_9SPHN</name>
<dbReference type="PROSITE" id="PS50164">
    <property type="entry name" value="GIY_YIG"/>
    <property type="match status" value="1"/>
</dbReference>
<protein>
    <submittedName>
        <fullName evidence="3">GIY-YIG nuclease</fullName>
    </submittedName>
</protein>
<dbReference type="PATRIC" id="fig|869719.3.peg.1415"/>
<dbReference type="PANTHER" id="PTHR34477">
    <property type="entry name" value="UPF0213 PROTEIN YHBQ"/>
    <property type="match status" value="1"/>
</dbReference>
<organism evidence="3 4">
    <name type="scientific">Sphingomonas endophytica</name>
    <dbReference type="NCBI Taxonomy" id="869719"/>
    <lineage>
        <taxon>Bacteria</taxon>
        <taxon>Pseudomonadati</taxon>
        <taxon>Pseudomonadota</taxon>
        <taxon>Alphaproteobacteria</taxon>
        <taxon>Sphingomonadales</taxon>
        <taxon>Sphingomonadaceae</taxon>
        <taxon>Sphingomonas</taxon>
    </lineage>
</organism>
<dbReference type="Gene3D" id="3.40.1440.10">
    <property type="entry name" value="GIY-YIG endonuclease"/>
    <property type="match status" value="1"/>
</dbReference>
<comment type="similarity">
    <text evidence="1">Belongs to the UPF0213 family.</text>
</comment>
<dbReference type="InterPro" id="IPR000305">
    <property type="entry name" value="GIY-YIG_endonuc"/>
</dbReference>
<dbReference type="Pfam" id="PF01541">
    <property type="entry name" value="GIY-YIG"/>
    <property type="match status" value="1"/>
</dbReference>
<dbReference type="InterPro" id="IPR035901">
    <property type="entry name" value="GIY-YIG_endonuc_sf"/>
</dbReference>
<dbReference type="InterPro" id="IPR050190">
    <property type="entry name" value="UPF0213_domain"/>
</dbReference>
<dbReference type="AlphaFoldDB" id="A0A147I3N2"/>
<dbReference type="EMBL" id="LDTB01000025">
    <property type="protein sequence ID" value="KTT72656.1"/>
    <property type="molecule type" value="Genomic_DNA"/>
</dbReference>
<accession>A0A147I3N2</accession>